<dbReference type="Proteomes" id="UP001473424">
    <property type="component" value="Chromosome"/>
</dbReference>
<reference evidence="8" key="1">
    <citation type="journal article" date="2024" name="FEMS Microbiol. Lett.">
        <title>Genomic insights into Spiroplasma endosymbionts that induce male-killing and protective phenotypes in the pea aphid.</title>
        <authorList>
            <person name="Arai H."/>
            <person name="Legeai F."/>
            <person name="Kageyama D."/>
            <person name="Sugio A."/>
            <person name="Simon J.C."/>
        </authorList>
    </citation>
    <scope>NUCLEOTIDE SEQUENCE [LARGE SCALE GENOMIC DNA]</scope>
    <source>
        <strain evidence="8">sAp269</strain>
    </source>
</reference>
<evidence type="ECO:0000313" key="8">
    <source>
        <dbReference type="Proteomes" id="UP001473424"/>
    </source>
</evidence>
<dbReference type="Pfam" id="PF12698">
    <property type="entry name" value="ABC2_membrane_3"/>
    <property type="match status" value="1"/>
</dbReference>
<dbReference type="PANTHER" id="PTHR43077">
    <property type="entry name" value="TRANSPORT PERMEASE YVFS-RELATED"/>
    <property type="match status" value="1"/>
</dbReference>
<evidence type="ECO:0000256" key="5">
    <source>
        <dbReference type="SAM" id="Phobius"/>
    </source>
</evidence>
<sequence length="535" mass="62364">MLKILNKFKIVIEEFKVVFKAVGAKHIYKNKRTIIKSIALFFIPFLYAFIALWAFFNPLGNINHLPIALVNNDSSAVGINRVINRHNLNLDNENPNSSGAYEFKINDLQINNEKKTFTVYYYDDWKSYYQHQNDKTFLTEIIIDSCFTKDFNDFFKKTFKVVIENIKTPERIWNLINQITIRPKISLQASYKVSPILGEINDFALNALKDNIFSKFLPLVISDQVFDYWDKDASDSGYQHLQPILKEIYDILSIAVPGLGPHDEQFNANIDSVTSNRDIKHIKVLEHDYWMNHTLLATINFINFNINIEGQDKSPYGFGLGPYFMCIGMWVGTLLLTFTFIRNKDIPKTKFWSNYLAKSAWMIIFGLIQSTILVTSLLLLFNNIDLWQRFWQMFLYMWWIAIIFDLVVQSIAHMFRNHNLGRFLIVILLILQLSSSSGTFPVELEPKFFQVMYNFLPFSYAIKGLREILINPNPMTILWSIGCLLIFIIILVPLSLLLNWWYDHKDAKNQVGNKKIKLVVNNSSSLKNKTTNDEN</sequence>
<feature type="domain" description="ABC-2 type transporter transmembrane" evidence="6">
    <location>
        <begin position="39"/>
        <end position="497"/>
    </location>
</feature>
<evidence type="ECO:0000259" key="6">
    <source>
        <dbReference type="Pfam" id="PF12698"/>
    </source>
</evidence>
<dbReference type="PANTHER" id="PTHR43077:SF5">
    <property type="entry name" value="PHAGE INFECTION PROTEIN"/>
    <property type="match status" value="1"/>
</dbReference>
<feature type="transmembrane region" description="Helical" evidence="5">
    <location>
        <begin position="477"/>
        <end position="502"/>
    </location>
</feature>
<dbReference type="RefSeq" id="WP_353306808.1">
    <property type="nucleotide sequence ID" value="NZ_AP028955.1"/>
</dbReference>
<accession>A0ABN7BTE6</accession>
<evidence type="ECO:0000256" key="3">
    <source>
        <dbReference type="ARBA" id="ARBA00022989"/>
    </source>
</evidence>
<dbReference type="InterPro" id="IPR013525">
    <property type="entry name" value="ABC2_TM"/>
</dbReference>
<protein>
    <recommendedName>
        <fullName evidence="6">ABC-2 type transporter transmembrane domain-containing protein</fullName>
    </recommendedName>
</protein>
<dbReference type="EMBL" id="AP028955">
    <property type="protein sequence ID" value="BET38090.1"/>
    <property type="molecule type" value="Genomic_DNA"/>
</dbReference>
<organism evidence="7 8">
    <name type="scientific">Spiroplasma ixodetis</name>
    <dbReference type="NCBI Taxonomy" id="2141"/>
    <lineage>
        <taxon>Bacteria</taxon>
        <taxon>Bacillati</taxon>
        <taxon>Mycoplasmatota</taxon>
        <taxon>Mollicutes</taxon>
        <taxon>Entomoplasmatales</taxon>
        <taxon>Spiroplasmataceae</taxon>
        <taxon>Spiroplasma</taxon>
    </lineage>
</organism>
<dbReference type="InterPro" id="IPR017501">
    <property type="entry name" value="Phage_infect_YhgE_C"/>
</dbReference>
<evidence type="ECO:0000256" key="1">
    <source>
        <dbReference type="ARBA" id="ARBA00004141"/>
    </source>
</evidence>
<feature type="transmembrane region" description="Helical" evidence="5">
    <location>
        <begin position="320"/>
        <end position="341"/>
    </location>
</feature>
<evidence type="ECO:0000313" key="7">
    <source>
        <dbReference type="EMBL" id="BET38090.1"/>
    </source>
</evidence>
<dbReference type="NCBIfam" id="TIGR03062">
    <property type="entry name" value="pip_yhgE_Cterm"/>
    <property type="match status" value="1"/>
</dbReference>
<evidence type="ECO:0000256" key="2">
    <source>
        <dbReference type="ARBA" id="ARBA00022692"/>
    </source>
</evidence>
<feature type="transmembrane region" description="Helical" evidence="5">
    <location>
        <begin position="420"/>
        <end position="442"/>
    </location>
</feature>
<keyword evidence="3 5" id="KW-1133">Transmembrane helix</keyword>
<keyword evidence="8" id="KW-1185">Reference proteome</keyword>
<feature type="transmembrane region" description="Helical" evidence="5">
    <location>
        <begin position="361"/>
        <end position="384"/>
    </location>
</feature>
<keyword evidence="2 5" id="KW-0812">Transmembrane</keyword>
<keyword evidence="4 5" id="KW-0472">Membrane</keyword>
<feature type="transmembrane region" description="Helical" evidence="5">
    <location>
        <begin position="38"/>
        <end position="56"/>
    </location>
</feature>
<feature type="transmembrane region" description="Helical" evidence="5">
    <location>
        <begin position="390"/>
        <end position="408"/>
    </location>
</feature>
<dbReference type="InterPro" id="IPR051328">
    <property type="entry name" value="T7SS_ABC-Transporter"/>
</dbReference>
<proteinExistence type="predicted"/>
<gene>
    <name evidence="7" type="ORF">SAP269_06790</name>
</gene>
<comment type="subcellular location">
    <subcellularLocation>
        <location evidence="1">Membrane</location>
        <topology evidence="1">Multi-pass membrane protein</topology>
    </subcellularLocation>
</comment>
<name>A0ABN7BTE6_9MOLU</name>
<evidence type="ECO:0000256" key="4">
    <source>
        <dbReference type="ARBA" id="ARBA00023136"/>
    </source>
</evidence>